<evidence type="ECO:0000256" key="10">
    <source>
        <dbReference type="ARBA" id="ARBA00022764"/>
    </source>
</evidence>
<dbReference type="Gene3D" id="3.40.50.700">
    <property type="entry name" value="NADH:ubiquinone oxidoreductase-like, 20kDa subunit"/>
    <property type="match status" value="1"/>
</dbReference>
<dbReference type="GO" id="GO:0009055">
    <property type="term" value="F:electron transfer activity"/>
    <property type="evidence" value="ECO:0007669"/>
    <property type="project" value="TreeGrafter"/>
</dbReference>
<dbReference type="NCBIfam" id="TIGR01409">
    <property type="entry name" value="TAT_signal_seq"/>
    <property type="match status" value="1"/>
</dbReference>
<organism evidence="19 20">
    <name type="scientific">Humidesulfovibrio mexicanus</name>
    <dbReference type="NCBI Taxonomy" id="147047"/>
    <lineage>
        <taxon>Bacteria</taxon>
        <taxon>Pseudomonadati</taxon>
        <taxon>Thermodesulfobacteriota</taxon>
        <taxon>Desulfovibrionia</taxon>
        <taxon>Desulfovibrionales</taxon>
        <taxon>Desulfovibrionaceae</taxon>
        <taxon>Humidesulfovibrio</taxon>
    </lineage>
</organism>
<dbReference type="Gene3D" id="4.10.480.10">
    <property type="entry name" value="Cytochrome-c3 hydrogenase, C-terminal domain"/>
    <property type="match status" value="1"/>
</dbReference>
<name>A0A238YU17_9BACT</name>
<dbReference type="Pfam" id="PF01058">
    <property type="entry name" value="Oxidored_q6"/>
    <property type="match status" value="1"/>
</dbReference>
<evidence type="ECO:0000256" key="6">
    <source>
        <dbReference type="ARBA" id="ARBA00012159"/>
    </source>
</evidence>
<dbReference type="GO" id="GO:0051539">
    <property type="term" value="F:4 iron, 4 sulfur cluster binding"/>
    <property type="evidence" value="ECO:0007669"/>
    <property type="project" value="UniProtKB-KW"/>
</dbReference>
<dbReference type="NCBIfam" id="TIGR00391">
    <property type="entry name" value="hydA"/>
    <property type="match status" value="1"/>
</dbReference>
<keyword evidence="12 16" id="KW-0408">Iron</keyword>
<feature type="binding site" evidence="16">
    <location>
        <position position="238"/>
    </location>
    <ligand>
        <name>[4Fe-4S] cluster</name>
        <dbReference type="ChEBI" id="CHEBI:49883"/>
        <label>2</label>
    </ligand>
</feature>
<dbReference type="PROSITE" id="PS51318">
    <property type="entry name" value="TAT"/>
    <property type="match status" value="1"/>
</dbReference>
<dbReference type="InterPro" id="IPR006311">
    <property type="entry name" value="TAT_signal"/>
</dbReference>
<keyword evidence="14 16" id="KW-0003">3Fe-4S</keyword>
<keyword evidence="8 16" id="KW-0479">Metal-binding</keyword>
<feature type="binding site" evidence="16">
    <location>
        <position position="196"/>
    </location>
    <ligand>
        <name>[4Fe-4S] cluster</name>
        <dbReference type="ChEBI" id="CHEBI:49883"/>
        <label>1</label>
    </ligand>
</feature>
<comment type="subunit">
    <text evidence="5">Heterodimer of a large and a small subunit.</text>
</comment>
<dbReference type="Proteomes" id="UP000198324">
    <property type="component" value="Unassembled WGS sequence"/>
</dbReference>
<dbReference type="InterPro" id="IPR037024">
    <property type="entry name" value="NiFe_Hase_small_N_sf"/>
</dbReference>
<feature type="binding site" evidence="16">
    <location>
        <position position="308"/>
    </location>
    <ligand>
        <name>[3Fe-4S] cluster</name>
        <dbReference type="ChEBI" id="CHEBI:21137"/>
    </ligand>
</feature>
<keyword evidence="13 16" id="KW-0411">Iron-sulfur</keyword>
<dbReference type="PRINTS" id="PR00614">
    <property type="entry name" value="NIHGNASESMLL"/>
</dbReference>
<keyword evidence="7 16" id="KW-0004">4Fe-4S</keyword>
<dbReference type="InterPro" id="IPR006137">
    <property type="entry name" value="NADH_UbQ_OxRdtase-like_20kDa"/>
</dbReference>
<feature type="binding site" evidence="16">
    <location>
        <position position="281"/>
    </location>
    <ligand>
        <name>[3Fe-4S] cluster</name>
        <dbReference type="ChEBI" id="CHEBI:21137"/>
    </ligand>
</feature>
<reference evidence="19 20" key="1">
    <citation type="submission" date="2017-06" db="EMBL/GenBank/DDBJ databases">
        <authorList>
            <person name="Kim H.J."/>
            <person name="Triplett B.A."/>
        </authorList>
    </citation>
    <scope>NUCLEOTIDE SEQUENCE [LARGE SCALE GENOMIC DNA]</scope>
    <source>
        <strain evidence="19 20">DSM 13116</strain>
    </source>
</reference>
<dbReference type="RefSeq" id="WP_089272362.1">
    <property type="nucleotide sequence ID" value="NZ_FZOC01000002.1"/>
</dbReference>
<evidence type="ECO:0000256" key="13">
    <source>
        <dbReference type="ARBA" id="ARBA00023014"/>
    </source>
</evidence>
<evidence type="ECO:0000256" key="16">
    <source>
        <dbReference type="PIRSR" id="PIRSR000310-1"/>
    </source>
</evidence>
<evidence type="ECO:0000313" key="19">
    <source>
        <dbReference type="EMBL" id="SNR74560.1"/>
    </source>
</evidence>
<dbReference type="GO" id="GO:0051538">
    <property type="term" value="F:3 iron, 4 sulfur cluster binding"/>
    <property type="evidence" value="ECO:0007669"/>
    <property type="project" value="UniProtKB-KW"/>
</dbReference>
<dbReference type="GO" id="GO:0042597">
    <property type="term" value="C:periplasmic space"/>
    <property type="evidence" value="ECO:0007669"/>
    <property type="project" value="UniProtKB-SubCell"/>
</dbReference>
<evidence type="ECO:0000256" key="14">
    <source>
        <dbReference type="ARBA" id="ARBA00023291"/>
    </source>
</evidence>
<feature type="domain" description="NADH:ubiquinone oxidoreductase-like 20kDa subunit" evidence="17">
    <location>
        <begin position="67"/>
        <end position="209"/>
    </location>
</feature>
<feature type="binding site" evidence="16">
    <location>
        <position position="305"/>
    </location>
    <ligand>
        <name>[3Fe-4S] cluster</name>
        <dbReference type="ChEBI" id="CHEBI:21137"/>
    </ligand>
</feature>
<evidence type="ECO:0000256" key="4">
    <source>
        <dbReference type="ARBA" id="ARBA00006605"/>
    </source>
</evidence>
<dbReference type="GO" id="GO:0016020">
    <property type="term" value="C:membrane"/>
    <property type="evidence" value="ECO:0007669"/>
    <property type="project" value="TreeGrafter"/>
</dbReference>
<dbReference type="GO" id="GO:0008901">
    <property type="term" value="F:ferredoxin hydrogenase activity"/>
    <property type="evidence" value="ECO:0007669"/>
    <property type="project" value="InterPro"/>
</dbReference>
<comment type="catalytic activity">
    <reaction evidence="15">
        <text>2 Fe(III)-[cytochrome c3] + H2 = 2 Fe(II)-[cytochrome c3] + 2 H(+)</text>
        <dbReference type="Rhea" id="RHEA:20625"/>
        <dbReference type="Rhea" id="RHEA-COMP:11576"/>
        <dbReference type="Rhea" id="RHEA-COMP:11577"/>
        <dbReference type="ChEBI" id="CHEBI:15378"/>
        <dbReference type="ChEBI" id="CHEBI:18276"/>
        <dbReference type="ChEBI" id="CHEBI:29033"/>
        <dbReference type="ChEBI" id="CHEBI:29034"/>
        <dbReference type="EC" id="1.12.2.1"/>
    </reaction>
</comment>
<comment type="similarity">
    <text evidence="4">Belongs to the [NiFe]/[NiFeSe] hydrogenase small subunit family.</text>
</comment>
<keyword evidence="9" id="KW-0732">Signal</keyword>
<evidence type="ECO:0000256" key="8">
    <source>
        <dbReference type="ARBA" id="ARBA00022723"/>
    </source>
</evidence>
<dbReference type="EMBL" id="FZOC01000002">
    <property type="protein sequence ID" value="SNR74560.1"/>
    <property type="molecule type" value="Genomic_DNA"/>
</dbReference>
<dbReference type="GO" id="GO:0044569">
    <property type="term" value="C:[Ni-Fe] hydrogenase complex"/>
    <property type="evidence" value="ECO:0007669"/>
    <property type="project" value="TreeGrafter"/>
</dbReference>
<dbReference type="GO" id="GO:0009375">
    <property type="term" value="C:ferredoxin hydrogenase complex"/>
    <property type="evidence" value="ECO:0007669"/>
    <property type="project" value="InterPro"/>
</dbReference>
<evidence type="ECO:0000256" key="9">
    <source>
        <dbReference type="ARBA" id="ARBA00022729"/>
    </source>
</evidence>
<accession>A0A238YU17</accession>
<gene>
    <name evidence="19" type="ORF">SAMN04488503_0995</name>
</gene>
<protein>
    <recommendedName>
        <fullName evidence="6">cytochrome-c3 hydrogenase</fullName>
        <ecNumber evidence="6">1.12.2.1</ecNumber>
    </recommendedName>
</protein>
<evidence type="ECO:0000259" key="17">
    <source>
        <dbReference type="Pfam" id="PF01058"/>
    </source>
</evidence>
<dbReference type="PANTHER" id="PTHR30013">
    <property type="entry name" value="NIFE / NIFESE HYDROGENASE SMALL SUBUNIT FAMILY MEMBER"/>
    <property type="match status" value="1"/>
</dbReference>
<dbReference type="SUPFAM" id="SSF56770">
    <property type="entry name" value="HydA/Nqo6-like"/>
    <property type="match status" value="1"/>
</dbReference>
<keyword evidence="11" id="KW-0560">Oxidoreductase</keyword>
<evidence type="ECO:0000259" key="18">
    <source>
        <dbReference type="Pfam" id="PF14720"/>
    </source>
</evidence>
<evidence type="ECO:0000256" key="7">
    <source>
        <dbReference type="ARBA" id="ARBA00022485"/>
    </source>
</evidence>
<sequence length="325" mass="35050">MKVSVGHGLSGAEKRLEERGISRRDFMKFCGTIAAAMGMGPAFAPEIAAALTSDNRPSVIWLHNAECTGCSEAILRLANPYIDTLILDVISLEYQETIMAAAGEMAEKALHDAMKKPYLCVVEGAIPTKDNGIYGKIGGHTMLDICKKVVPGALATIAYGTCATYGGVQAAAPNPTGAKGVDEVFPKATIINVPGCPPNPVNLLGTVVAAIETVVNKKPLPKLDDLKRPLAFFGETVHDKCERLPFFEQDKFAPSFDSKEAKEGWCLYKLGCKGPYTYNNCPTKKFNPLDKGVGVSWPVQAGHPCIGCSEPKFWDTMSPFYEEQK</sequence>
<evidence type="ECO:0000256" key="15">
    <source>
        <dbReference type="ARBA" id="ARBA00029307"/>
    </source>
</evidence>
<dbReference type="OrthoDB" id="9766729at2"/>
<keyword evidence="20" id="KW-1185">Reference proteome</keyword>
<feature type="binding site" evidence="16">
    <location>
        <position position="67"/>
    </location>
    <ligand>
        <name>[4Fe-4S] cluster</name>
        <dbReference type="ChEBI" id="CHEBI:49883"/>
        <label>1</label>
    </ligand>
</feature>
<comment type="cofactor">
    <cofactor evidence="2">
        <name>[4Fe-4S] cluster</name>
        <dbReference type="ChEBI" id="CHEBI:49883"/>
    </cofactor>
</comment>
<feature type="binding site" evidence="16">
    <location>
        <position position="70"/>
    </location>
    <ligand>
        <name>[4Fe-4S] cluster</name>
        <dbReference type="ChEBI" id="CHEBI:49883"/>
        <label>1</label>
    </ligand>
</feature>
<evidence type="ECO:0000256" key="1">
    <source>
        <dbReference type="ARBA" id="ARBA00001927"/>
    </source>
</evidence>
<evidence type="ECO:0000256" key="12">
    <source>
        <dbReference type="ARBA" id="ARBA00023004"/>
    </source>
</evidence>
<comment type="subcellular location">
    <subcellularLocation>
        <location evidence="3">Periplasm</location>
    </subcellularLocation>
</comment>
<feature type="binding site" evidence="16">
    <location>
        <position position="272"/>
    </location>
    <ligand>
        <name>[4Fe-4S] cluster</name>
        <dbReference type="ChEBI" id="CHEBI:49883"/>
        <label>2</label>
    </ligand>
</feature>
<dbReference type="AlphaFoldDB" id="A0A238YU17"/>
<dbReference type="Pfam" id="PF14720">
    <property type="entry name" value="NiFe_hyd_SSU_C"/>
    <property type="match status" value="1"/>
</dbReference>
<evidence type="ECO:0000313" key="20">
    <source>
        <dbReference type="Proteomes" id="UP000198324"/>
    </source>
</evidence>
<keyword evidence="10" id="KW-0574">Periplasm</keyword>
<dbReference type="InterPro" id="IPR027394">
    <property type="entry name" value="Cytochrome-c3_hydrogenase_C"/>
</dbReference>
<dbReference type="GO" id="GO:0046872">
    <property type="term" value="F:metal ion binding"/>
    <property type="evidence" value="ECO:0007669"/>
    <property type="project" value="UniProtKB-KW"/>
</dbReference>
<evidence type="ECO:0000256" key="2">
    <source>
        <dbReference type="ARBA" id="ARBA00001966"/>
    </source>
</evidence>
<comment type="cofactor">
    <cofactor evidence="1">
        <name>[3Fe-4S] cluster</name>
        <dbReference type="ChEBI" id="CHEBI:21137"/>
    </cofactor>
</comment>
<feature type="binding site" evidence="16">
    <location>
        <position position="266"/>
    </location>
    <ligand>
        <name>[4Fe-4S] cluster</name>
        <dbReference type="ChEBI" id="CHEBI:49883"/>
        <label>2</label>
    </ligand>
</feature>
<evidence type="ECO:0000256" key="5">
    <source>
        <dbReference type="ARBA" id="ARBA00011771"/>
    </source>
</evidence>
<evidence type="ECO:0000256" key="3">
    <source>
        <dbReference type="ARBA" id="ARBA00004418"/>
    </source>
</evidence>
<feature type="binding site" evidence="16">
    <location>
        <position position="241"/>
    </location>
    <ligand>
        <name>[4Fe-4S] cluster</name>
        <dbReference type="ChEBI" id="CHEBI:49883"/>
        <label>2</label>
    </ligand>
</feature>
<dbReference type="InterPro" id="IPR001821">
    <property type="entry name" value="NiFe_hydrogenase_ssu"/>
</dbReference>
<dbReference type="PANTHER" id="PTHR30013:SF7">
    <property type="entry name" value="HYDROGENASE-2 SMALL CHAIN"/>
    <property type="match status" value="1"/>
</dbReference>
<dbReference type="EC" id="1.12.2.1" evidence="6"/>
<dbReference type="PIRSF" id="PIRSF000310">
    <property type="entry name" value="NiFe_hyd_ssu"/>
    <property type="match status" value="1"/>
</dbReference>
<dbReference type="GO" id="GO:0047806">
    <property type="term" value="F:cytochrome-c3 hydrogenase activity"/>
    <property type="evidence" value="ECO:0007669"/>
    <property type="project" value="UniProtKB-EC"/>
</dbReference>
<proteinExistence type="inferred from homology"/>
<dbReference type="InterPro" id="IPR037148">
    <property type="entry name" value="NiFe-Hase_small_C_sf"/>
</dbReference>
<evidence type="ECO:0000256" key="11">
    <source>
        <dbReference type="ARBA" id="ARBA00023002"/>
    </source>
</evidence>
<feature type="binding site" evidence="16">
    <location>
        <position position="162"/>
    </location>
    <ligand>
        <name>[4Fe-4S] cluster</name>
        <dbReference type="ChEBI" id="CHEBI:49883"/>
        <label>1</label>
    </ligand>
</feature>
<feature type="domain" description="Cytochrome-c3 hydrogenase C-terminal" evidence="18">
    <location>
        <begin position="233"/>
        <end position="321"/>
    </location>
</feature>
<dbReference type="InterPro" id="IPR019546">
    <property type="entry name" value="TAT_signal_bac_arc"/>
</dbReference>
<dbReference type="GO" id="GO:0009061">
    <property type="term" value="P:anaerobic respiration"/>
    <property type="evidence" value="ECO:0007669"/>
    <property type="project" value="TreeGrafter"/>
</dbReference>